<evidence type="ECO:0000256" key="3">
    <source>
        <dbReference type="ARBA" id="ARBA00022643"/>
    </source>
</evidence>
<comment type="caution">
    <text evidence="7">Lacks conserved residue(s) required for the propagation of feature annotation.</text>
</comment>
<dbReference type="EMBL" id="SNYW01000006">
    <property type="protein sequence ID" value="TDQ84503.1"/>
    <property type="molecule type" value="Genomic_DNA"/>
</dbReference>
<dbReference type="HAMAP" id="MF_01984">
    <property type="entry name" value="ubiX_pad"/>
    <property type="match status" value="1"/>
</dbReference>
<evidence type="ECO:0000256" key="1">
    <source>
        <dbReference type="ARBA" id="ARBA00022602"/>
    </source>
</evidence>
<dbReference type="GO" id="GO:0106141">
    <property type="term" value="F:flavin prenyltransferase activity"/>
    <property type="evidence" value="ECO:0007669"/>
    <property type="project" value="UniProtKB-EC"/>
</dbReference>
<keyword evidence="2 7" id="KW-0285">Flavoprotein</keyword>
<dbReference type="EC" id="2.5.1.129" evidence="7"/>
<evidence type="ECO:0000259" key="8">
    <source>
        <dbReference type="Pfam" id="PF02441"/>
    </source>
</evidence>
<gene>
    <name evidence="7" type="primary">ubiX</name>
    <name evidence="9" type="ORF">A8950_1060</name>
</gene>
<feature type="binding site" evidence="7">
    <location>
        <begin position="100"/>
        <end position="103"/>
    </location>
    <ligand>
        <name>FMN</name>
        <dbReference type="ChEBI" id="CHEBI:58210"/>
    </ligand>
</feature>
<keyword evidence="1 7" id="KW-0637">Prenyltransferase</keyword>
<evidence type="ECO:0000256" key="6">
    <source>
        <dbReference type="ARBA" id="ARBA00060793"/>
    </source>
</evidence>
<dbReference type="PANTHER" id="PTHR43374:SF1">
    <property type="entry name" value="FLAVIN PRENYLTRANSFERASE PAD1, MITOCHONDRIAL"/>
    <property type="match status" value="1"/>
</dbReference>
<feature type="domain" description="Flavoprotein" evidence="8">
    <location>
        <begin position="16"/>
        <end position="185"/>
    </location>
</feature>
<protein>
    <recommendedName>
        <fullName evidence="7">Flavin prenyltransferase UbiX</fullName>
        <ecNumber evidence="7">2.5.1.129</ecNumber>
    </recommendedName>
</protein>
<keyword evidence="3 7" id="KW-0288">FMN</keyword>
<sequence>MVRQKNSPQTQHPPSRLIIGITGASGIIYGIRLLELLKDTMIETHLVMSRAAEVTLAYETDRKVAAVRALADFCHSNEDLAAPISSGSFLTLGMIVAPCSAKSLAEIASGVTPTLIARAADVALKERRRLVLMLRETPLHLGHIRNMAAVTEMGGIIAPPVPAMYAQPQSIDEMVDQSLGRVLDLFGLHLDSVTRWNKKKAPRPRD</sequence>
<evidence type="ECO:0000256" key="2">
    <source>
        <dbReference type="ARBA" id="ARBA00022630"/>
    </source>
</evidence>
<evidence type="ECO:0000313" key="10">
    <source>
        <dbReference type="Proteomes" id="UP000295783"/>
    </source>
</evidence>
<dbReference type="FunFam" id="3.40.50.1950:FF:000001">
    <property type="entry name" value="Flavin prenyltransferase UbiX"/>
    <property type="match status" value="1"/>
</dbReference>
<feature type="binding site" evidence="7">
    <location>
        <position position="165"/>
    </location>
    <ligand>
        <name>dimethylallyl phosphate</name>
        <dbReference type="ChEBI" id="CHEBI:88052"/>
    </ligand>
</feature>
<dbReference type="InterPro" id="IPR036551">
    <property type="entry name" value="Flavin_trans-like"/>
</dbReference>
<feature type="binding site" evidence="7">
    <location>
        <begin position="23"/>
        <end position="25"/>
    </location>
    <ligand>
        <name>FMN</name>
        <dbReference type="ChEBI" id="CHEBI:58210"/>
    </ligand>
</feature>
<comment type="catalytic activity">
    <reaction evidence="5 7">
        <text>dimethylallyl phosphate + FMNH2 = prenylated FMNH2 + phosphate</text>
        <dbReference type="Rhea" id="RHEA:37743"/>
        <dbReference type="ChEBI" id="CHEBI:43474"/>
        <dbReference type="ChEBI" id="CHEBI:57618"/>
        <dbReference type="ChEBI" id="CHEBI:87467"/>
        <dbReference type="ChEBI" id="CHEBI:88052"/>
        <dbReference type="EC" id="2.5.1.129"/>
    </reaction>
</comment>
<evidence type="ECO:0000256" key="5">
    <source>
        <dbReference type="ARBA" id="ARBA00050612"/>
    </source>
</evidence>
<feature type="binding site" evidence="7">
    <location>
        <position position="181"/>
    </location>
    <ligand>
        <name>dimethylallyl phosphate</name>
        <dbReference type="ChEBI" id="CHEBI:88052"/>
    </ligand>
</feature>
<keyword evidence="10" id="KW-1185">Reference proteome</keyword>
<feature type="binding site" evidence="7">
    <location>
        <position position="135"/>
    </location>
    <ligand>
        <name>FMN</name>
        <dbReference type="ChEBI" id="CHEBI:58210"/>
    </ligand>
</feature>
<dbReference type="NCBIfam" id="TIGR00421">
    <property type="entry name" value="ubiX_pad"/>
    <property type="match status" value="1"/>
</dbReference>
<dbReference type="RefSeq" id="WP_133612524.1">
    <property type="nucleotide sequence ID" value="NZ_SNYW01000006.1"/>
</dbReference>
<feature type="binding site" evidence="7">
    <location>
        <position position="49"/>
    </location>
    <ligand>
        <name>FMN</name>
        <dbReference type="ChEBI" id="CHEBI:58210"/>
    </ligand>
</feature>
<dbReference type="NCBIfam" id="NF004685">
    <property type="entry name" value="PRK06029.1"/>
    <property type="match status" value="1"/>
</dbReference>
<dbReference type="OrthoDB" id="9781577at2"/>
<dbReference type="Gene3D" id="3.40.50.1950">
    <property type="entry name" value="Flavin prenyltransferase-like"/>
    <property type="match status" value="1"/>
</dbReference>
<dbReference type="PANTHER" id="PTHR43374">
    <property type="entry name" value="FLAVIN PRENYLTRANSFERASE"/>
    <property type="match status" value="1"/>
</dbReference>
<dbReference type="Pfam" id="PF02441">
    <property type="entry name" value="Flavoprotein"/>
    <property type="match status" value="1"/>
</dbReference>
<accession>A0A4R6WYI0</accession>
<name>A0A4R6WYI0_9PROT</name>
<reference evidence="9 10" key="1">
    <citation type="submission" date="2019-03" db="EMBL/GenBank/DDBJ databases">
        <title>Genomic Encyclopedia of Type Strains, Phase III (KMG-III): the genomes of soil and plant-associated and newly described type strains.</title>
        <authorList>
            <person name="Whitman W."/>
        </authorList>
    </citation>
    <scope>NUCLEOTIDE SEQUENCE [LARGE SCALE GENOMIC DNA]</scope>
    <source>
        <strain evidence="9 10">CGMCC 1.7660</strain>
    </source>
</reference>
<dbReference type="AlphaFoldDB" id="A0A4R6WYI0"/>
<dbReference type="GO" id="GO:0016831">
    <property type="term" value="F:carboxy-lyase activity"/>
    <property type="evidence" value="ECO:0007669"/>
    <property type="project" value="TreeGrafter"/>
</dbReference>
<dbReference type="SUPFAM" id="SSF52507">
    <property type="entry name" value="Homo-oligomeric flavin-containing Cys decarboxylases, HFCD"/>
    <property type="match status" value="1"/>
</dbReference>
<proteinExistence type="inferred from homology"/>
<comment type="caution">
    <text evidence="9">The sequence shown here is derived from an EMBL/GenBank/DDBJ whole genome shotgun (WGS) entry which is preliminary data.</text>
</comment>
<comment type="function">
    <text evidence="7">Flavin prenyltransferase that catalyzes the synthesis of the prenylated FMN cofactor (prenyl-FMN) for 4-hydroxy-3-polyprenylbenzoic acid decarboxylase UbiD. The prenyltransferase is metal-independent and links a dimethylallyl moiety from dimethylallyl monophosphate (DMAP) to the flavin N5 and C6 atoms of FMN.</text>
</comment>
<dbReference type="InterPro" id="IPR004507">
    <property type="entry name" value="UbiX-like"/>
</dbReference>
<keyword evidence="4 7" id="KW-0808">Transferase</keyword>
<evidence type="ECO:0000256" key="4">
    <source>
        <dbReference type="ARBA" id="ARBA00022679"/>
    </source>
</evidence>
<dbReference type="Proteomes" id="UP000295783">
    <property type="component" value="Unassembled WGS sequence"/>
</dbReference>
<organism evidence="9 10">
    <name type="scientific">Dongia mobilis</name>
    <dbReference type="NCBI Taxonomy" id="578943"/>
    <lineage>
        <taxon>Bacteria</taxon>
        <taxon>Pseudomonadati</taxon>
        <taxon>Pseudomonadota</taxon>
        <taxon>Alphaproteobacteria</taxon>
        <taxon>Rhodospirillales</taxon>
        <taxon>Dongiaceae</taxon>
        <taxon>Dongia</taxon>
    </lineage>
</organism>
<comment type="similarity">
    <text evidence="6 7">Belongs to the UbiX/PAD1 family.</text>
</comment>
<dbReference type="InterPro" id="IPR003382">
    <property type="entry name" value="Flavoprotein"/>
</dbReference>
<evidence type="ECO:0000256" key="7">
    <source>
        <dbReference type="HAMAP-Rule" id="MF_01984"/>
    </source>
</evidence>
<evidence type="ECO:0000313" key="9">
    <source>
        <dbReference type="EMBL" id="TDQ84503.1"/>
    </source>
</evidence>